<dbReference type="PANTHER" id="PTHR31102">
    <property type="match status" value="1"/>
</dbReference>
<dbReference type="AlphaFoldDB" id="A0A3G8LGL7"/>
<dbReference type="GO" id="GO:1902600">
    <property type="term" value="P:proton transmembrane transport"/>
    <property type="evidence" value="ECO:0007669"/>
    <property type="project" value="InterPro"/>
</dbReference>
<reference evidence="7 8" key="1">
    <citation type="submission" date="2018-11" db="EMBL/GenBank/DDBJ databases">
        <title>Genome sequence of Mycoplasma struthionis sp. nov.</title>
        <authorList>
            <person name="Spergser J."/>
        </authorList>
    </citation>
    <scope>NUCLEOTIDE SEQUENCE [LARGE SCALE GENOMIC DNA]</scope>
    <source>
        <strain evidence="7 8">237IA</strain>
    </source>
</reference>
<feature type="transmembrane region" description="Helical" evidence="5">
    <location>
        <begin position="249"/>
        <end position="266"/>
    </location>
</feature>
<dbReference type="EMBL" id="CP034044">
    <property type="protein sequence ID" value="AZG68534.1"/>
    <property type="molecule type" value="Genomic_DNA"/>
</dbReference>
<dbReference type="GO" id="GO:0016020">
    <property type="term" value="C:membrane"/>
    <property type="evidence" value="ECO:0007669"/>
    <property type="project" value="UniProtKB-SubCell"/>
</dbReference>
<sequence length="406" mass="45055">MINNFFLTFALVLFSAFLFGKLFKLIKLPQLIGYLLAGLIFGPTLFNFTNPLLLQIGSHLRRVALFIILMRSGTSLKLNELKKIGLTSLLLSFIPATFEITAFVILGPLLLNLSYLDSAILGCIIAAVSPAIIVPRMIKLKEAGYSKDSKLPSTIMAGSSLDDIFVLSVFSVLLNIKKNETNLVKKSFDYFEIFNIPNSIILAIALGIVLGFLVVEFYKATKLKKEFRLIILIILAFALYGIEEALSSIKMNFASLLSLFILSIYVANYDSENLRFYSKNLERSWIFFEAVLFSLIGLITHIKFDLKSTILNLKSLGLIILAMLIRSIGTILCFIKSKTTLKEKIFAIFAYLPKATVQASLASIPLQSGIPSGEIMLVVGVISIIFSAPTFALILDLSYPKLLKKM</sequence>
<dbReference type="InterPro" id="IPR006153">
    <property type="entry name" value="Cation/H_exchanger_TM"/>
</dbReference>
<feature type="transmembrane region" description="Helical" evidence="5">
    <location>
        <begin position="113"/>
        <end position="134"/>
    </location>
</feature>
<feature type="transmembrane region" description="Helical" evidence="5">
    <location>
        <begin position="227"/>
        <end position="243"/>
    </location>
</feature>
<evidence type="ECO:0000313" key="7">
    <source>
        <dbReference type="EMBL" id="AZG68534.1"/>
    </source>
</evidence>
<keyword evidence="4 5" id="KW-0472">Membrane</keyword>
<keyword evidence="3 5" id="KW-1133">Transmembrane helix</keyword>
<evidence type="ECO:0000256" key="4">
    <source>
        <dbReference type="ARBA" id="ARBA00023136"/>
    </source>
</evidence>
<dbReference type="KEGG" id="mstr:EGN60_00915"/>
<feature type="transmembrane region" description="Helical" evidence="5">
    <location>
        <begin position="376"/>
        <end position="399"/>
    </location>
</feature>
<feature type="transmembrane region" description="Helical" evidence="5">
    <location>
        <begin position="346"/>
        <end position="364"/>
    </location>
</feature>
<name>A0A3G8LGL7_9MOLU</name>
<dbReference type="Pfam" id="PF00999">
    <property type="entry name" value="Na_H_Exchanger"/>
    <property type="match status" value="1"/>
</dbReference>
<feature type="transmembrane region" description="Helical" evidence="5">
    <location>
        <begin position="6"/>
        <end position="23"/>
    </location>
</feature>
<dbReference type="InterPro" id="IPR038770">
    <property type="entry name" value="Na+/solute_symporter_sf"/>
</dbReference>
<organism evidence="7 8">
    <name type="scientific">Mycoplasma struthionis</name>
    <dbReference type="NCBI Taxonomy" id="538220"/>
    <lineage>
        <taxon>Bacteria</taxon>
        <taxon>Bacillati</taxon>
        <taxon>Mycoplasmatota</taxon>
        <taxon>Mollicutes</taxon>
        <taxon>Mycoplasmataceae</taxon>
        <taxon>Mycoplasma</taxon>
    </lineage>
</organism>
<dbReference type="InterPro" id="IPR051843">
    <property type="entry name" value="CPA1_transporter"/>
</dbReference>
<evidence type="ECO:0000256" key="1">
    <source>
        <dbReference type="ARBA" id="ARBA00004141"/>
    </source>
</evidence>
<feature type="transmembrane region" description="Helical" evidence="5">
    <location>
        <begin position="196"/>
        <end position="215"/>
    </location>
</feature>
<gene>
    <name evidence="7" type="ORF">EGN60_00915</name>
</gene>
<feature type="transmembrane region" description="Helical" evidence="5">
    <location>
        <begin position="155"/>
        <end position="176"/>
    </location>
</feature>
<feature type="transmembrane region" description="Helical" evidence="5">
    <location>
        <begin position="84"/>
        <end position="107"/>
    </location>
</feature>
<feature type="transmembrane region" description="Helical" evidence="5">
    <location>
        <begin position="286"/>
        <end position="304"/>
    </location>
</feature>
<feature type="transmembrane region" description="Helical" evidence="5">
    <location>
        <begin position="316"/>
        <end position="334"/>
    </location>
</feature>
<evidence type="ECO:0000256" key="2">
    <source>
        <dbReference type="ARBA" id="ARBA00022692"/>
    </source>
</evidence>
<proteinExistence type="predicted"/>
<dbReference type="Gene3D" id="1.20.1530.20">
    <property type="match status" value="1"/>
</dbReference>
<evidence type="ECO:0000256" key="5">
    <source>
        <dbReference type="SAM" id="Phobius"/>
    </source>
</evidence>
<dbReference type="Proteomes" id="UP000275883">
    <property type="component" value="Chromosome"/>
</dbReference>
<dbReference type="OrthoDB" id="9790604at2"/>
<accession>A0A3G8LGL7</accession>
<keyword evidence="8" id="KW-1185">Reference proteome</keyword>
<comment type="subcellular location">
    <subcellularLocation>
        <location evidence="1">Membrane</location>
        <topology evidence="1">Multi-pass membrane protein</topology>
    </subcellularLocation>
</comment>
<dbReference type="GO" id="GO:0015297">
    <property type="term" value="F:antiporter activity"/>
    <property type="evidence" value="ECO:0007669"/>
    <property type="project" value="InterPro"/>
</dbReference>
<evidence type="ECO:0000313" key="8">
    <source>
        <dbReference type="Proteomes" id="UP000275883"/>
    </source>
</evidence>
<keyword evidence="2 5" id="KW-0812">Transmembrane</keyword>
<evidence type="ECO:0000256" key="3">
    <source>
        <dbReference type="ARBA" id="ARBA00022989"/>
    </source>
</evidence>
<feature type="domain" description="Cation/H+ exchanger transmembrane" evidence="6">
    <location>
        <begin position="15"/>
        <end position="389"/>
    </location>
</feature>
<dbReference type="PANTHER" id="PTHR31102:SF1">
    <property type="entry name" value="CATION_H+ EXCHANGER DOMAIN-CONTAINING PROTEIN"/>
    <property type="match status" value="1"/>
</dbReference>
<dbReference type="RefSeq" id="WP_124724229.1">
    <property type="nucleotide sequence ID" value="NZ_CP034044.1"/>
</dbReference>
<evidence type="ECO:0000259" key="6">
    <source>
        <dbReference type="Pfam" id="PF00999"/>
    </source>
</evidence>
<feature type="transmembrane region" description="Helical" evidence="5">
    <location>
        <begin position="30"/>
        <end position="46"/>
    </location>
</feature>
<protein>
    <submittedName>
        <fullName evidence="7">Sodium:proton antiporter</fullName>
    </submittedName>
</protein>